<feature type="binding site" evidence="7">
    <location>
        <position position="97"/>
    </location>
    <ligand>
        <name>Zn(2+)</name>
        <dbReference type="ChEBI" id="CHEBI:29105"/>
    </ligand>
</feature>
<name>A0ABR8X678_9MICO</name>
<keyword evidence="4 7" id="KW-0369">Histidine metabolism</keyword>
<feature type="binding site" evidence="7">
    <location>
        <position position="328"/>
    </location>
    <ligand>
        <name>Fe(3+)</name>
        <dbReference type="ChEBI" id="CHEBI:29034"/>
    </ligand>
</feature>
<dbReference type="HAMAP" id="MF_00372">
    <property type="entry name" value="HutI"/>
    <property type="match status" value="1"/>
</dbReference>
<dbReference type="Gene3D" id="2.30.40.10">
    <property type="entry name" value="Urease, subunit C, domain 1"/>
    <property type="match status" value="1"/>
</dbReference>
<feature type="binding site" evidence="7">
    <location>
        <position position="254"/>
    </location>
    <ligand>
        <name>Fe(3+)</name>
        <dbReference type="ChEBI" id="CHEBI:29034"/>
    </ligand>
</feature>
<dbReference type="PANTHER" id="PTHR42752:SF1">
    <property type="entry name" value="IMIDAZOLONEPROPIONASE-RELATED"/>
    <property type="match status" value="1"/>
</dbReference>
<evidence type="ECO:0000256" key="4">
    <source>
        <dbReference type="ARBA" id="ARBA00022808"/>
    </source>
</evidence>
<keyword evidence="3 7" id="KW-0378">Hydrolase</keyword>
<feature type="binding site" evidence="7">
    <location>
        <position position="254"/>
    </location>
    <ligand>
        <name>Zn(2+)</name>
        <dbReference type="ChEBI" id="CHEBI:29105"/>
    </ligand>
</feature>
<feature type="binding site" evidence="7">
    <location>
        <position position="99"/>
    </location>
    <ligand>
        <name>Zn(2+)</name>
        <dbReference type="ChEBI" id="CHEBI:29105"/>
    </ligand>
</feature>
<feature type="binding site" evidence="7">
    <location>
        <position position="332"/>
    </location>
    <ligand>
        <name>N-formimidoyl-L-glutamate</name>
        <dbReference type="ChEBI" id="CHEBI:58928"/>
    </ligand>
</feature>
<feature type="binding site" evidence="7">
    <location>
        <position position="97"/>
    </location>
    <ligand>
        <name>Fe(3+)</name>
        <dbReference type="ChEBI" id="CHEBI:29034"/>
    </ligand>
</feature>
<evidence type="ECO:0000256" key="1">
    <source>
        <dbReference type="ARBA" id="ARBA00012864"/>
    </source>
</evidence>
<feature type="domain" description="Amidohydrolase-related" evidence="9">
    <location>
        <begin position="89"/>
        <end position="412"/>
    </location>
</feature>
<protein>
    <recommendedName>
        <fullName evidence="1 7">Imidazolonepropionase</fullName>
        <ecNumber evidence="1 7">3.5.2.7</ecNumber>
    </recommendedName>
    <alternativeName>
        <fullName evidence="7">Imidazolone-5-propionate hydrolase</fullName>
    </alternativeName>
</protein>
<feature type="binding site" evidence="7">
    <location>
        <position position="333"/>
    </location>
    <ligand>
        <name>4-imidazolone-5-propanoate</name>
        <dbReference type="ChEBI" id="CHEBI:77893"/>
    </ligand>
</feature>
<accession>A0ABR8X678</accession>
<feature type="binding site" evidence="7">
    <location>
        <position position="328"/>
    </location>
    <ligand>
        <name>Zn(2+)</name>
        <dbReference type="ChEBI" id="CHEBI:29105"/>
    </ligand>
</feature>
<comment type="function">
    <text evidence="7">Catalyzes the hydrolytic cleavage of the carbon-nitrogen bond in imidazolone-5-propanoate to yield N-formimidoyl-L-glutamate. It is the third step in the universal histidine degradation pathway.</text>
</comment>
<dbReference type="EMBL" id="JACSPM010000006">
    <property type="protein sequence ID" value="MBD8024830.1"/>
    <property type="molecule type" value="Genomic_DNA"/>
</dbReference>
<gene>
    <name evidence="7" type="primary">hutI</name>
    <name evidence="10" type="ORF">H9622_14685</name>
</gene>
<comment type="subcellular location">
    <subcellularLocation>
        <location evidence="7">Cytoplasm</location>
    </subcellularLocation>
</comment>
<dbReference type="Gene3D" id="3.20.20.140">
    <property type="entry name" value="Metal-dependent hydrolases"/>
    <property type="match status" value="1"/>
</dbReference>
<feature type="region of interest" description="Disordered" evidence="8">
    <location>
        <begin position="54"/>
        <end position="80"/>
    </location>
</feature>
<sequence length="416" mass="43680">MTATLITNIGELTTNVEGDGDPTGLRRDAAVLVEGSRIAWVGSAAEAETHLLRRDSAPQTTSRDGFDVSPSSAGGGGHVQVVDAGGRAVIPGFVDSHTHLVFGGDRADEFEARMTGTPYAAGGIRRTVAATRAASDEQLRTRLAGFVAELHDQGTTTFEVKTGYGLSVHDEARLARLAAEVTPEVTFLGAHVVPADYADRRDEYVDLVVGEMLRACAPHSRWIDVFCERGAFTADESRRILAAGVAHGLLPRVHGNQLGPGDGVRLAVAAGAASVDHCTYLDDADVAALAGSDTVATLLPGVEFSTREPYPDARRLIDAGVTVALASDCNPGSSFTSSMPLMIALAVREMGMTPAEAVWAATAGGARALRRDDVGVIEPGRRADLVLLDAPTRVHLAYRPGVPLIDRVFKDGVEVA</sequence>
<reference evidence="10 11" key="1">
    <citation type="submission" date="2020-08" db="EMBL/GenBank/DDBJ databases">
        <title>A Genomic Blueprint of the Chicken Gut Microbiome.</title>
        <authorList>
            <person name="Gilroy R."/>
            <person name="Ravi A."/>
            <person name="Getino M."/>
            <person name="Pursley I."/>
            <person name="Horton D.L."/>
            <person name="Alikhan N.-F."/>
            <person name="Baker D."/>
            <person name="Gharbi K."/>
            <person name="Hall N."/>
            <person name="Watson M."/>
            <person name="Adriaenssens E.M."/>
            <person name="Foster-Nyarko E."/>
            <person name="Jarju S."/>
            <person name="Secka A."/>
            <person name="Antonio M."/>
            <person name="Oren A."/>
            <person name="Chaudhuri R."/>
            <person name="La Ragione R.M."/>
            <person name="Hildebrand F."/>
            <person name="Pallen M.J."/>
        </authorList>
    </citation>
    <scope>NUCLEOTIDE SEQUENCE [LARGE SCALE GENOMIC DNA]</scope>
    <source>
        <strain evidence="10 11">Sa1CUA4</strain>
    </source>
</reference>
<comment type="catalytic activity">
    <reaction evidence="7">
        <text>4-imidazolone-5-propanoate + H2O = N-formimidoyl-L-glutamate</text>
        <dbReference type="Rhea" id="RHEA:23660"/>
        <dbReference type="ChEBI" id="CHEBI:15377"/>
        <dbReference type="ChEBI" id="CHEBI:58928"/>
        <dbReference type="ChEBI" id="CHEBI:77893"/>
        <dbReference type="EC" id="3.5.2.7"/>
    </reaction>
</comment>
<dbReference type="InterPro" id="IPR006680">
    <property type="entry name" value="Amidohydro-rel"/>
</dbReference>
<dbReference type="Proteomes" id="UP000602532">
    <property type="component" value="Unassembled WGS sequence"/>
</dbReference>
<comment type="caution">
    <text evidence="10">The sequence shown here is derived from an EMBL/GenBank/DDBJ whole genome shotgun (WGS) entry which is preliminary data.</text>
</comment>
<dbReference type="InterPro" id="IPR005920">
    <property type="entry name" value="HutI"/>
</dbReference>
<organism evidence="10 11">
    <name type="scientific">Microbacterium gallinarum</name>
    <dbReference type="NCBI Taxonomy" id="2762209"/>
    <lineage>
        <taxon>Bacteria</taxon>
        <taxon>Bacillati</taxon>
        <taxon>Actinomycetota</taxon>
        <taxon>Actinomycetes</taxon>
        <taxon>Micrococcales</taxon>
        <taxon>Microbacteriaceae</taxon>
        <taxon>Microbacterium</taxon>
    </lineage>
</organism>
<feature type="binding site" evidence="7">
    <location>
        <position position="330"/>
    </location>
    <ligand>
        <name>N-formimidoyl-L-glutamate</name>
        <dbReference type="ChEBI" id="CHEBI:58928"/>
    </ligand>
</feature>
<feature type="binding site" evidence="7">
    <location>
        <position position="257"/>
    </location>
    <ligand>
        <name>4-imidazolone-5-propanoate</name>
        <dbReference type="ChEBI" id="CHEBI:77893"/>
    </ligand>
</feature>
<evidence type="ECO:0000256" key="2">
    <source>
        <dbReference type="ARBA" id="ARBA00022723"/>
    </source>
</evidence>
<evidence type="ECO:0000256" key="3">
    <source>
        <dbReference type="ARBA" id="ARBA00022801"/>
    </source>
</evidence>
<feature type="binding site" evidence="7">
    <location>
        <position position="164"/>
    </location>
    <ligand>
        <name>4-imidazolone-5-propanoate</name>
        <dbReference type="ChEBI" id="CHEBI:77893"/>
    </ligand>
</feature>
<keyword evidence="5 7" id="KW-0862">Zinc</keyword>
<dbReference type="NCBIfam" id="TIGR01224">
    <property type="entry name" value="hutI"/>
    <property type="match status" value="1"/>
</dbReference>
<keyword evidence="7" id="KW-0963">Cytoplasm</keyword>
<comment type="pathway">
    <text evidence="7">Amino-acid degradation; L-histidine degradation into L-glutamate; N-formimidoyl-L-glutamate from L-histidine: step 3/3.</text>
</comment>
<dbReference type="PANTHER" id="PTHR42752">
    <property type="entry name" value="IMIDAZOLONEPROPIONASE"/>
    <property type="match status" value="1"/>
</dbReference>
<evidence type="ECO:0000313" key="10">
    <source>
        <dbReference type="EMBL" id="MBD8024830.1"/>
    </source>
</evidence>
<comment type="similarity">
    <text evidence="7">Belongs to the metallo-dependent hydrolases superfamily. HutI family.</text>
</comment>
<proteinExistence type="inferred from homology"/>
<comment type="cofactor">
    <cofactor evidence="7">
        <name>Zn(2+)</name>
        <dbReference type="ChEBI" id="CHEBI:29105"/>
    </cofactor>
    <cofactor evidence="7">
        <name>Fe(3+)</name>
        <dbReference type="ChEBI" id="CHEBI:29034"/>
    </cofactor>
    <text evidence="7">Binds 1 zinc or iron ion per subunit.</text>
</comment>
<feature type="binding site" evidence="7">
    <location>
        <position position="164"/>
    </location>
    <ligand>
        <name>N-formimidoyl-L-glutamate</name>
        <dbReference type="ChEBI" id="CHEBI:58928"/>
    </ligand>
</feature>
<dbReference type="SUPFAM" id="SSF51556">
    <property type="entry name" value="Metallo-dependent hydrolases"/>
    <property type="match status" value="1"/>
</dbReference>
<feature type="binding site" evidence="7">
    <location>
        <position position="99"/>
    </location>
    <ligand>
        <name>Fe(3+)</name>
        <dbReference type="ChEBI" id="CHEBI:29034"/>
    </ligand>
</feature>
<dbReference type="Pfam" id="PF01979">
    <property type="entry name" value="Amidohydro_1"/>
    <property type="match status" value="1"/>
</dbReference>
<dbReference type="RefSeq" id="WP_191767168.1">
    <property type="nucleotide sequence ID" value="NZ_JACSPM010000006.1"/>
</dbReference>
<keyword evidence="2 7" id="KW-0479">Metal-binding</keyword>
<evidence type="ECO:0000313" key="11">
    <source>
        <dbReference type="Proteomes" id="UP000602532"/>
    </source>
</evidence>
<evidence type="ECO:0000256" key="5">
    <source>
        <dbReference type="ARBA" id="ARBA00022833"/>
    </source>
</evidence>
<evidence type="ECO:0000256" key="6">
    <source>
        <dbReference type="ARBA" id="ARBA00023004"/>
    </source>
</evidence>
<evidence type="ECO:0000256" key="7">
    <source>
        <dbReference type="HAMAP-Rule" id="MF_00372"/>
    </source>
</evidence>
<dbReference type="SUPFAM" id="SSF51338">
    <property type="entry name" value="Composite domain of metallo-dependent hydrolases"/>
    <property type="match status" value="1"/>
</dbReference>
<keyword evidence="11" id="KW-1185">Reference proteome</keyword>
<dbReference type="GO" id="GO:0050480">
    <property type="term" value="F:imidazolonepropionase activity"/>
    <property type="evidence" value="ECO:0007669"/>
    <property type="project" value="UniProtKB-EC"/>
</dbReference>
<dbReference type="EC" id="3.5.2.7" evidence="1 7"/>
<keyword evidence="6 7" id="KW-0408">Iron</keyword>
<dbReference type="InterPro" id="IPR032466">
    <property type="entry name" value="Metal_Hydrolase"/>
</dbReference>
<feature type="binding site" evidence="7">
    <location>
        <position position="191"/>
    </location>
    <ligand>
        <name>4-imidazolone-5-propanoate</name>
        <dbReference type="ChEBI" id="CHEBI:77893"/>
    </ligand>
</feature>
<feature type="binding site" evidence="7">
    <location>
        <position position="106"/>
    </location>
    <ligand>
        <name>4-imidazolone-5-propanoate</name>
        <dbReference type="ChEBI" id="CHEBI:77893"/>
    </ligand>
</feature>
<evidence type="ECO:0000256" key="8">
    <source>
        <dbReference type="SAM" id="MobiDB-lite"/>
    </source>
</evidence>
<dbReference type="InterPro" id="IPR011059">
    <property type="entry name" value="Metal-dep_hydrolase_composite"/>
</dbReference>
<evidence type="ECO:0000259" key="9">
    <source>
        <dbReference type="Pfam" id="PF01979"/>
    </source>
</evidence>